<dbReference type="InterPro" id="IPR036714">
    <property type="entry name" value="SDH_sf"/>
</dbReference>
<dbReference type="SUPFAM" id="SSF109910">
    <property type="entry name" value="YgfY-like"/>
    <property type="match status" value="1"/>
</dbReference>
<dbReference type="EMBL" id="CABFNB010000068">
    <property type="protein sequence ID" value="VTZ60495.1"/>
    <property type="molecule type" value="Genomic_DNA"/>
</dbReference>
<dbReference type="PANTHER" id="PTHR12469:SF2">
    <property type="entry name" value="SUCCINATE DEHYDROGENASE ASSEMBLY FACTOR 2, MITOCHONDRIAL"/>
    <property type="match status" value="1"/>
</dbReference>
<dbReference type="Proteomes" id="UP001190825">
    <property type="component" value="Unassembled WGS sequence"/>
</dbReference>
<gene>
    <name evidence="4" type="ORF">BMJ33_05205</name>
    <name evidence="5" type="ORF">EMEDMD4_160076</name>
</gene>
<keyword evidence="6" id="KW-1185">Reference proteome</keyword>
<keyword evidence="3" id="KW-0143">Chaperone</keyword>
<evidence type="ECO:0000313" key="4">
    <source>
        <dbReference type="EMBL" id="PLU07031.1"/>
    </source>
</evidence>
<proteinExistence type="inferred from homology"/>
<comment type="similarity">
    <text evidence="1">Belongs to the SdhE FAD assembly factor family.</text>
</comment>
<dbReference type="GeneID" id="61614205"/>
<protein>
    <recommendedName>
        <fullName evidence="2">FAD assembly factor SdhE</fullName>
    </recommendedName>
</protein>
<reference evidence="5" key="3">
    <citation type="submission" date="2019-06" db="EMBL/GenBank/DDBJ databases">
        <authorList>
            <person name="Le Quere A."/>
            <person name="Colella S."/>
        </authorList>
    </citation>
    <scope>NUCLEOTIDE SEQUENCE</scope>
    <source>
        <strain evidence="5">EmedicaeMD41</strain>
    </source>
</reference>
<accession>A0A508WTE6</accession>
<evidence type="ECO:0000256" key="3">
    <source>
        <dbReference type="ARBA" id="ARBA00023186"/>
    </source>
</evidence>
<evidence type="ECO:0000313" key="6">
    <source>
        <dbReference type="Proteomes" id="UP001190825"/>
    </source>
</evidence>
<name>A0A508WTE6_9HYPH</name>
<organism evidence="5">
    <name type="scientific">Sinorhizobium medicae</name>
    <dbReference type="NCBI Taxonomy" id="110321"/>
    <lineage>
        <taxon>Bacteria</taxon>
        <taxon>Pseudomonadati</taxon>
        <taxon>Pseudomonadota</taxon>
        <taxon>Alphaproteobacteria</taxon>
        <taxon>Hyphomicrobiales</taxon>
        <taxon>Rhizobiaceae</taxon>
        <taxon>Sinorhizobium/Ensifer group</taxon>
        <taxon>Sinorhizobium</taxon>
    </lineage>
</organism>
<reference evidence="4" key="1">
    <citation type="submission" date="2017-04" db="EMBL/GenBank/DDBJ databases">
        <authorList>
            <person name="Porter S."/>
            <person name="Friesen M.L."/>
            <person name="Faber-Hammond J."/>
        </authorList>
    </citation>
    <scope>NUCLEOTIDE SEQUENCE</scope>
    <source>
        <strain evidence="4">Str16</strain>
    </source>
</reference>
<reference evidence="4 6" key="2">
    <citation type="journal article" date="2018" name="FEMS Microbiol. Ecol.">
        <title>Co-invading symbiotic mutualists of Medicago polymorpha retain high ancestral diversity and contain diverse accessory genomes.</title>
        <authorList>
            <person name="Porter S.S."/>
            <person name="Faber-Hammond J.J."/>
            <person name="Friesen M.L."/>
        </authorList>
    </citation>
    <scope>NUCLEOTIDE SEQUENCE [LARGE SCALE GENOMIC DNA]</scope>
    <source>
        <strain evidence="4 6">Str16</strain>
    </source>
</reference>
<evidence type="ECO:0000313" key="5">
    <source>
        <dbReference type="EMBL" id="VTZ60495.1"/>
    </source>
</evidence>
<dbReference type="GO" id="GO:0006099">
    <property type="term" value="P:tricarboxylic acid cycle"/>
    <property type="evidence" value="ECO:0007669"/>
    <property type="project" value="TreeGrafter"/>
</dbReference>
<dbReference type="AlphaFoldDB" id="A0A508WTE6"/>
<dbReference type="Proteomes" id="UP000507954">
    <property type="component" value="Unassembled WGS sequence"/>
</dbReference>
<evidence type="ECO:0000256" key="1">
    <source>
        <dbReference type="ARBA" id="ARBA00008571"/>
    </source>
</evidence>
<dbReference type="Gene3D" id="1.10.150.250">
    <property type="entry name" value="Flavinator of succinate dehydrogenase"/>
    <property type="match status" value="1"/>
</dbReference>
<dbReference type="RefSeq" id="WP_011975556.1">
    <property type="nucleotide sequence ID" value="NZ_ATYC01000022.1"/>
</dbReference>
<sequence length="103" mass="12006">MTGISRTSADLDPRRRRILFRAWHRGIREMDLILGQFAEAELATLSEAELDELEAIMGEEDNDLVRWITGEKPLPERYATELFLRIAAYRPDFDPVRQDTKQT</sequence>
<dbReference type="OMA" id="ILFRCWH"/>
<dbReference type="Pfam" id="PF03937">
    <property type="entry name" value="Sdh5"/>
    <property type="match status" value="1"/>
</dbReference>
<dbReference type="InterPro" id="IPR005631">
    <property type="entry name" value="SDH"/>
</dbReference>
<dbReference type="EMBL" id="NBUC01000045">
    <property type="protein sequence ID" value="PLU07031.1"/>
    <property type="molecule type" value="Genomic_DNA"/>
</dbReference>
<evidence type="ECO:0000256" key="2">
    <source>
        <dbReference type="ARBA" id="ARBA00019418"/>
    </source>
</evidence>
<dbReference type="PANTHER" id="PTHR12469">
    <property type="entry name" value="PROTEIN EMI5 HOMOLOG, MITOCHONDRIAL"/>
    <property type="match status" value="1"/>
</dbReference>